<feature type="coiled-coil region" evidence="4">
    <location>
        <begin position="564"/>
        <end position="599"/>
    </location>
</feature>
<evidence type="ECO:0000313" key="7">
    <source>
        <dbReference type="Proteomes" id="UP001165740"/>
    </source>
</evidence>
<keyword evidence="7" id="KW-1185">Reference proteome</keyword>
<dbReference type="Gene3D" id="3.40.50.300">
    <property type="entry name" value="P-loop containing nucleotide triphosphate hydrolases"/>
    <property type="match status" value="1"/>
</dbReference>
<dbReference type="Pfam" id="PF13855">
    <property type="entry name" value="LRR_8"/>
    <property type="match status" value="1"/>
</dbReference>
<dbReference type="InterPro" id="IPR001611">
    <property type="entry name" value="Leu-rich_rpt"/>
</dbReference>
<keyword evidence="4" id="KW-0175">Coiled coil</keyword>
<dbReference type="PROSITE" id="PS51450">
    <property type="entry name" value="LRR"/>
    <property type="match status" value="5"/>
</dbReference>
<accession>A0A9W2Z5C3</accession>
<dbReference type="InterPro" id="IPR027417">
    <property type="entry name" value="P-loop_NTPase"/>
</dbReference>
<dbReference type="OMA" id="NWLDAIM"/>
<dbReference type="SUPFAM" id="SSF52540">
    <property type="entry name" value="P-loop containing nucleoside triphosphate hydrolases"/>
    <property type="match status" value="1"/>
</dbReference>
<dbReference type="PROSITE" id="PS51424">
    <property type="entry name" value="ROC"/>
    <property type="match status" value="1"/>
</dbReference>
<dbReference type="Gene3D" id="3.30.70.1390">
    <property type="entry name" value="ROC domain from the Parkinson's disease-associated leucine-rich repeat kinase 2"/>
    <property type="match status" value="1"/>
</dbReference>
<feature type="domain" description="Death" evidence="5">
    <location>
        <begin position="1074"/>
        <end position="1161"/>
    </location>
</feature>
<sequence length="1164" mass="132812">MTNMADSLNQYLLDPNQSPGNEILHVPEGVYRGWVPRSLYSMELREIRLPFLRLLSFPVGGTSLGVLSKTLASFDAVGNNLTRLPAAFAECSKLTRLNLSFNHLSEIPAPIYRLTLLEELNLEHNYIATLEPSIAQLSHLKVLNLNGSLLEEIPDELRRCKRLKELYLSGKIYPSGTLKEFPECVCGLPDLVVLDLSWQRLKKIPDCVGSLRKLEALSLKWNQLQEVSQDLRKCTKLKKVDLSGALRLLATIPEALFSLEDLEELYLNDNYFTDIPEGVCGLVKLTQLCMKRNSLLRISEEFYQLRYLERLNLSDNYLDSIAPGIKRLKRLQVLELDNNKLTELPEEVCLLEQLHYLGVATNQLTKLPESIYCLHNLRSLDVSNNQLSEVPLLMDQLDRLAENDGLHILNNNLHSPFKEITTLGTQALFEFLKGIRLKEAHHRWKMILIGAAQAGKTSLRQALMLGKSKLTAEHERTWVMERHLWEPESRLRVQVLDFGGHHIYQAAHHLFLSSDALHVLVFDLTKYTSQVYEDLIGHWLDAIIDRAAGAKIVLVGTHCDLCSEDDVKEKVDEILRLMHRAEQRKCQEIEREIKHILEEIDKPETKEYSSGIPEIGVGRLEEKLKELQKMRNSRSELPQNIFVVSCADDLRGVKDLRNYLIEVLKTKPASQLPGPWFTFLEQIQQAEEKVISWESALGIFQQVMSENQQSMMGMRGSPESSLDMVLKYFHSTGEIVWYHEDDLLKTTIFQKPESLIDMLRAVFRHDFEEVVFYNQDIGQELSFSESQFNKMKKNFLGRGLLTKEMLRYLLVHLNLSAETSDNFLKLVMSLLIKFSLCFELRNSTTNSLIGSSFIVQFPWFFPESKPEDFESKWPSTLPRNTFELTMEIMFSGKAPPNFFEKLSVKLHSFLANGPRINWQDGVIAEVNSSSLLVVRERRLDSTVVVVSARGASDLQEIWSLVLSVRRAAMSLFKDWPLLKCEISLVCMHCVLLGLDDPCRYPGYVLEHSIPKGVYSMNCCDKCPDDSVPTCFVFPLLDIDDHCHQEYMKAATDFISAVSTDTLDGPQERESGILSDSGLAFLASHLGKNWSILMLRLGLLQSKVEQLQMNYPSDSYRQIFGALQSYREDGTTGPDKVTLLLDVLGSEDIGRQDLVDLLKEKYSLS</sequence>
<dbReference type="GO" id="GO:0000166">
    <property type="term" value="F:nucleotide binding"/>
    <property type="evidence" value="ECO:0007669"/>
    <property type="project" value="UniProtKB-KW"/>
</dbReference>
<feature type="domain" description="Roc" evidence="6">
    <location>
        <begin position="437"/>
        <end position="667"/>
    </location>
</feature>
<protein>
    <submittedName>
        <fullName evidence="8 9">Malignant fibrous histiocytoma-amplified sequence 1 homolog</fullName>
    </submittedName>
</protein>
<dbReference type="PANTHER" id="PTHR48051:SF1">
    <property type="entry name" value="RAS SUPPRESSOR PROTEIN 1"/>
    <property type="match status" value="1"/>
</dbReference>
<dbReference type="Pfam" id="PF00560">
    <property type="entry name" value="LRR_1"/>
    <property type="match status" value="1"/>
</dbReference>
<dbReference type="GO" id="GO:0007165">
    <property type="term" value="P:signal transduction"/>
    <property type="evidence" value="ECO:0007669"/>
    <property type="project" value="InterPro"/>
</dbReference>
<evidence type="ECO:0000256" key="4">
    <source>
        <dbReference type="SAM" id="Coils"/>
    </source>
</evidence>
<dbReference type="InterPro" id="IPR000488">
    <property type="entry name" value="Death_dom"/>
</dbReference>
<keyword evidence="3" id="KW-0547">Nucleotide-binding</keyword>
<dbReference type="InterPro" id="IPR032675">
    <property type="entry name" value="LRR_dom_sf"/>
</dbReference>
<dbReference type="RefSeq" id="XP_055870189.1">
    <property type="nucleotide sequence ID" value="XM_056014214.1"/>
</dbReference>
<dbReference type="GeneID" id="106060656"/>
<dbReference type="Gene3D" id="1.10.10.10">
    <property type="entry name" value="Winged helix-like DNA-binding domain superfamily/Winged helix DNA-binding domain"/>
    <property type="match status" value="1"/>
</dbReference>
<evidence type="ECO:0000313" key="9">
    <source>
        <dbReference type="RefSeq" id="XP_055870190.1"/>
    </source>
</evidence>
<dbReference type="PROSITE" id="PS50017">
    <property type="entry name" value="DEATH_DOMAIN"/>
    <property type="match status" value="1"/>
</dbReference>
<dbReference type="OrthoDB" id="676979at2759"/>
<dbReference type="InterPro" id="IPR036388">
    <property type="entry name" value="WH-like_DNA-bd_sf"/>
</dbReference>
<reference evidence="8 9" key="1">
    <citation type="submission" date="2025-04" db="UniProtKB">
        <authorList>
            <consortium name="RefSeq"/>
        </authorList>
    </citation>
    <scope>IDENTIFICATION</scope>
</reference>
<dbReference type="AlphaFoldDB" id="A0A9W2Z5C3"/>
<dbReference type="InterPro" id="IPR011029">
    <property type="entry name" value="DEATH-like_dom_sf"/>
</dbReference>
<dbReference type="InterPro" id="IPR050216">
    <property type="entry name" value="LRR_domain-containing"/>
</dbReference>
<dbReference type="SMART" id="SM00364">
    <property type="entry name" value="LRR_BAC"/>
    <property type="match status" value="6"/>
</dbReference>
<gene>
    <name evidence="8 9" type="primary">LOC106060656</name>
</gene>
<dbReference type="PANTHER" id="PTHR48051">
    <property type="match status" value="1"/>
</dbReference>
<organism evidence="7 8">
    <name type="scientific">Biomphalaria glabrata</name>
    <name type="common">Bloodfluke planorb</name>
    <name type="synonym">Freshwater snail</name>
    <dbReference type="NCBI Taxonomy" id="6526"/>
    <lineage>
        <taxon>Eukaryota</taxon>
        <taxon>Metazoa</taxon>
        <taxon>Spiralia</taxon>
        <taxon>Lophotrochozoa</taxon>
        <taxon>Mollusca</taxon>
        <taxon>Gastropoda</taxon>
        <taxon>Heterobranchia</taxon>
        <taxon>Euthyneura</taxon>
        <taxon>Panpulmonata</taxon>
        <taxon>Hygrophila</taxon>
        <taxon>Lymnaeoidea</taxon>
        <taxon>Planorbidae</taxon>
        <taxon>Biomphalaria</taxon>
    </lineage>
</organism>
<dbReference type="Pfam" id="PF08477">
    <property type="entry name" value="Roc"/>
    <property type="match status" value="1"/>
</dbReference>
<dbReference type="SUPFAM" id="SSF47986">
    <property type="entry name" value="DEATH domain"/>
    <property type="match status" value="1"/>
</dbReference>
<dbReference type="RefSeq" id="XP_055870190.1">
    <property type="nucleotide sequence ID" value="XM_056014215.1"/>
</dbReference>
<evidence type="ECO:0000313" key="8">
    <source>
        <dbReference type="RefSeq" id="XP_055870189.1"/>
    </source>
</evidence>
<evidence type="ECO:0000256" key="3">
    <source>
        <dbReference type="ARBA" id="ARBA00022741"/>
    </source>
</evidence>
<proteinExistence type="predicted"/>
<name>A0A9W2Z5C3_BIOGL</name>
<dbReference type="InterPro" id="IPR020859">
    <property type="entry name" value="ROC"/>
</dbReference>
<keyword evidence="2" id="KW-0677">Repeat</keyword>
<evidence type="ECO:0000259" key="6">
    <source>
        <dbReference type="PROSITE" id="PS51424"/>
    </source>
</evidence>
<dbReference type="InterPro" id="IPR055414">
    <property type="entry name" value="LRR_R13L4/SHOC2-like"/>
</dbReference>
<dbReference type="Pfam" id="PF23598">
    <property type="entry name" value="LRR_14"/>
    <property type="match status" value="1"/>
</dbReference>
<dbReference type="SMART" id="SM00369">
    <property type="entry name" value="LRR_TYP"/>
    <property type="match status" value="9"/>
</dbReference>
<dbReference type="Proteomes" id="UP001165740">
    <property type="component" value="Chromosome 16"/>
</dbReference>
<dbReference type="Gene3D" id="1.10.533.10">
    <property type="entry name" value="Death Domain, Fas"/>
    <property type="match status" value="1"/>
</dbReference>
<evidence type="ECO:0000256" key="1">
    <source>
        <dbReference type="ARBA" id="ARBA00022614"/>
    </source>
</evidence>
<evidence type="ECO:0000256" key="2">
    <source>
        <dbReference type="ARBA" id="ARBA00022737"/>
    </source>
</evidence>
<dbReference type="SUPFAM" id="SSF52058">
    <property type="entry name" value="L domain-like"/>
    <property type="match status" value="1"/>
</dbReference>
<evidence type="ECO:0000259" key="5">
    <source>
        <dbReference type="PROSITE" id="PS50017"/>
    </source>
</evidence>
<dbReference type="GO" id="GO:0005737">
    <property type="term" value="C:cytoplasm"/>
    <property type="evidence" value="ECO:0007669"/>
    <property type="project" value="TreeGrafter"/>
</dbReference>
<dbReference type="GO" id="GO:0009966">
    <property type="term" value="P:regulation of signal transduction"/>
    <property type="evidence" value="ECO:0007669"/>
    <property type="project" value="UniProtKB-ARBA"/>
</dbReference>
<dbReference type="FunFam" id="3.80.10.10:FF:001164">
    <property type="entry name" value="GH01279p"/>
    <property type="match status" value="1"/>
</dbReference>
<dbReference type="InterPro" id="IPR003591">
    <property type="entry name" value="Leu-rich_rpt_typical-subtyp"/>
</dbReference>
<dbReference type="Gene3D" id="3.80.10.10">
    <property type="entry name" value="Ribonuclease Inhibitor"/>
    <property type="match status" value="2"/>
</dbReference>
<keyword evidence="1" id="KW-0433">Leucine-rich repeat</keyword>